<dbReference type="OrthoDB" id="797918at2"/>
<organism evidence="1 2">
    <name type="scientific">Mucilaginibacter pedocola</name>
    <dbReference type="NCBI Taxonomy" id="1792845"/>
    <lineage>
        <taxon>Bacteria</taxon>
        <taxon>Pseudomonadati</taxon>
        <taxon>Bacteroidota</taxon>
        <taxon>Sphingobacteriia</taxon>
        <taxon>Sphingobacteriales</taxon>
        <taxon>Sphingobacteriaceae</taxon>
        <taxon>Mucilaginibacter</taxon>
    </lineage>
</organism>
<dbReference type="Proteomes" id="UP000189739">
    <property type="component" value="Unassembled WGS sequence"/>
</dbReference>
<name>A0A1S9PKT5_9SPHI</name>
<sequence length="112" mass="12570">MSIPAIQQQADMQLKVVNLNTDQAINTGKGVASSKIFTISFSYEKKAYRTKVMKVLYARNDAMYKVVMPCSLNNGVCVHWLQRHDDEWTVIMGEPLDGKLFKALTSAIATLE</sequence>
<dbReference type="EMBL" id="MBTF01000001">
    <property type="protein sequence ID" value="OOQ61576.1"/>
    <property type="molecule type" value="Genomic_DNA"/>
</dbReference>
<gene>
    <name evidence="1" type="ORF">BC343_00415</name>
</gene>
<evidence type="ECO:0000313" key="1">
    <source>
        <dbReference type="EMBL" id="OOQ61576.1"/>
    </source>
</evidence>
<evidence type="ECO:0000313" key="2">
    <source>
        <dbReference type="Proteomes" id="UP000189739"/>
    </source>
</evidence>
<dbReference type="RefSeq" id="WP_078345745.1">
    <property type="nucleotide sequence ID" value="NZ_MBTF01000001.1"/>
</dbReference>
<dbReference type="STRING" id="1792845.BC343_00415"/>
<comment type="caution">
    <text evidence="1">The sequence shown here is derived from an EMBL/GenBank/DDBJ whole genome shotgun (WGS) entry which is preliminary data.</text>
</comment>
<protein>
    <submittedName>
        <fullName evidence="1">Uncharacterized protein</fullName>
    </submittedName>
</protein>
<proteinExistence type="predicted"/>
<dbReference type="AlphaFoldDB" id="A0A1S9PKT5"/>
<accession>A0A1S9PKT5</accession>
<reference evidence="1 2" key="1">
    <citation type="submission" date="2016-07" db="EMBL/GenBank/DDBJ databases">
        <title>Genomic analysis of zinc-resistant bacterium Mucilaginibacter pedocola TBZ30.</title>
        <authorList>
            <person name="Huang J."/>
            <person name="Tang J."/>
        </authorList>
    </citation>
    <scope>NUCLEOTIDE SEQUENCE [LARGE SCALE GENOMIC DNA]</scope>
    <source>
        <strain evidence="1 2">TBZ30</strain>
    </source>
</reference>
<keyword evidence="2" id="KW-1185">Reference proteome</keyword>